<sequence>MRLALVTETFPPEVNGVSMTLGRLCHGLAERGWELQVTRPVQEHEEVDAVAESQPFEEFVVAGVPIPGYSSLRMGEPAGFSLHRMWKERSPDVVHIATEGPLGVAALIAARLLKIPVASTFHTNFDQYSDHYSVGFVQRGMSAYLRMVHNFCDCTLAPTRQMADGLAAEGYRNTGVLSRGVDTNLFCPGKRDEELRCSWEIPEGGRAIVYVGRIAKEKNIDLVMRAYRAILAVNPSDRMVLVGGGPEMARLKRKYPDVIYAGMRKGEDLARHYASGDLFLFASVTETFGNVVTEAMASGLAVCTYDYAAGRSYVESGQNGQLARFGDEEDFVEQAKALRRLDDGRFEKLRRDARLTAEGISWDAVVDSFQVSLRALVK</sequence>
<feature type="domain" description="Glycosyltransferase subfamily 4-like N-terminal" evidence="1">
    <location>
        <begin position="14"/>
        <end position="184"/>
    </location>
</feature>
<dbReference type="PANTHER" id="PTHR45947:SF3">
    <property type="entry name" value="SULFOQUINOVOSYL TRANSFERASE SQD2"/>
    <property type="match status" value="1"/>
</dbReference>
<dbReference type="Pfam" id="PF13439">
    <property type="entry name" value="Glyco_transf_4"/>
    <property type="match status" value="1"/>
</dbReference>
<dbReference type="InterPro" id="IPR050194">
    <property type="entry name" value="Glycosyltransferase_grp1"/>
</dbReference>
<protein>
    <submittedName>
        <fullName evidence="2">Glycosyltransferase family 1 protein</fullName>
    </submittedName>
</protein>
<dbReference type="AlphaFoldDB" id="A0A934S3R7"/>
<dbReference type="PANTHER" id="PTHR45947">
    <property type="entry name" value="SULFOQUINOVOSYL TRANSFERASE SQD2"/>
    <property type="match status" value="1"/>
</dbReference>
<name>A0A934S3R7_9BACT</name>
<evidence type="ECO:0000313" key="2">
    <source>
        <dbReference type="EMBL" id="MBK1878859.1"/>
    </source>
</evidence>
<dbReference type="CDD" id="cd03814">
    <property type="entry name" value="GT4-like"/>
    <property type="match status" value="1"/>
</dbReference>
<keyword evidence="3" id="KW-1185">Reference proteome</keyword>
<accession>A0A934S3R7</accession>
<dbReference type="RefSeq" id="WP_200357072.1">
    <property type="nucleotide sequence ID" value="NZ_JAENIL010000036.1"/>
</dbReference>
<dbReference type="Pfam" id="PF13692">
    <property type="entry name" value="Glyco_trans_1_4"/>
    <property type="match status" value="1"/>
</dbReference>
<gene>
    <name evidence="2" type="ORF">JIN87_18395</name>
</gene>
<dbReference type="GO" id="GO:0016757">
    <property type="term" value="F:glycosyltransferase activity"/>
    <property type="evidence" value="ECO:0007669"/>
    <property type="project" value="TreeGrafter"/>
</dbReference>
<dbReference type="SUPFAM" id="SSF53756">
    <property type="entry name" value="UDP-Glycosyltransferase/glycogen phosphorylase"/>
    <property type="match status" value="1"/>
</dbReference>
<reference evidence="2" key="1">
    <citation type="submission" date="2021-01" db="EMBL/GenBank/DDBJ databases">
        <title>Modified the classification status of verrucomicrobia.</title>
        <authorList>
            <person name="Feng X."/>
        </authorList>
    </citation>
    <scope>NUCLEOTIDE SEQUENCE</scope>
    <source>
        <strain evidence="2">KCTC 13126</strain>
    </source>
</reference>
<evidence type="ECO:0000259" key="1">
    <source>
        <dbReference type="Pfam" id="PF13439"/>
    </source>
</evidence>
<comment type="caution">
    <text evidence="2">The sequence shown here is derived from an EMBL/GenBank/DDBJ whole genome shotgun (WGS) entry which is preliminary data.</text>
</comment>
<dbReference type="InterPro" id="IPR028098">
    <property type="entry name" value="Glyco_trans_4-like_N"/>
</dbReference>
<dbReference type="Gene3D" id="3.40.50.2000">
    <property type="entry name" value="Glycogen Phosphorylase B"/>
    <property type="match status" value="2"/>
</dbReference>
<dbReference type="EMBL" id="JAENIL010000036">
    <property type="protein sequence ID" value="MBK1878859.1"/>
    <property type="molecule type" value="Genomic_DNA"/>
</dbReference>
<dbReference type="Proteomes" id="UP000617628">
    <property type="component" value="Unassembled WGS sequence"/>
</dbReference>
<organism evidence="2 3">
    <name type="scientific">Pelagicoccus mobilis</name>
    <dbReference type="NCBI Taxonomy" id="415221"/>
    <lineage>
        <taxon>Bacteria</taxon>
        <taxon>Pseudomonadati</taxon>
        <taxon>Verrucomicrobiota</taxon>
        <taxon>Opitutia</taxon>
        <taxon>Puniceicoccales</taxon>
        <taxon>Pelagicoccaceae</taxon>
        <taxon>Pelagicoccus</taxon>
    </lineage>
</organism>
<proteinExistence type="predicted"/>
<evidence type="ECO:0000313" key="3">
    <source>
        <dbReference type="Proteomes" id="UP000617628"/>
    </source>
</evidence>